<comment type="caution">
    <text evidence="2">The sequence shown here is derived from an EMBL/GenBank/DDBJ whole genome shotgun (WGS) entry which is preliminary data.</text>
</comment>
<sequence>MTMKILHIIDFLCLGGAARSMMAIAKYSRQLDDQLQHQVISLKPAETQAVQLAQSGGMEFIDPVDEIARYQLMTEADIVQIHYWNHPQMFSFLHSQLPATRLMIWFHVSGDSAPQVITRDLINYADFAIPCNPHSYELPVVQQLAPEIRQKKVGMVYDAADFARLNNIQSLQSRPHHTFNVGYMGLLSFSKMHSSYIAMSAKADIPDVKFILCGGGDVQLLQQQALELDSLAKFDFRGFVEDIASAIAEFDIYGYPVCEDTYAAAELNLQEVMYAGVPPVVFPYGGIKKLVIDNYTGLVVQSELEYTQALEYLYHHPQERLRLGKNAQQYAQQIFGAANAAKQLNPLYYRLMSQPKRCRKWSIPVDGNLLDEPLSLLDVVDIPPQFTGAKKFIESLGDTAPQFITSLTAENIQQLFAADDQIAHSSTLLGLGEGGVVQYAMFYPQDGYLQLWSGLVGDNQGKTEYALSSFVKAINLGCNHWRVFWYLAQVAERLGKTSVLQSALHQLSQVVPYFTPAQQMRARLEKLSTSQLVSSLKLREINLIIFPDTSQAEQVIYQDLINVITALEEHPHCKNITLLINASRFPSHLTQSFTDNLCQEEEESLQISLVGESSPMQWQALLPQLTARLILTQEDQQTIAQLPVNQLPSLELENLEQQLAIILTDHLQKSLRLRPTNYIIFPDPSQGEASIYQDLVNVITSLEEHPDCENITLLINASKFPSHLTQSFTDNLCQEEEGLQISLVGQLSPMQWQALLPRLTARMILTHEDQETIAQVLIEDVPTVTEIPIPSN</sequence>
<organism evidence="2 3">
    <name type="scientific">Chrysosporum bergii ANA360D</name>
    <dbReference type="NCBI Taxonomy" id="617107"/>
    <lineage>
        <taxon>Bacteria</taxon>
        <taxon>Bacillati</taxon>
        <taxon>Cyanobacteriota</taxon>
        <taxon>Cyanophyceae</taxon>
        <taxon>Nostocales</taxon>
        <taxon>Nodulariaceae</taxon>
        <taxon>Chrysosporum</taxon>
    </lineage>
</organism>
<name>A0AA43KBC6_9CYAN</name>
<dbReference type="GO" id="GO:0016757">
    <property type="term" value="F:glycosyltransferase activity"/>
    <property type="evidence" value="ECO:0007669"/>
    <property type="project" value="InterPro"/>
</dbReference>
<dbReference type="CDD" id="cd03801">
    <property type="entry name" value="GT4_PimA-like"/>
    <property type="match status" value="1"/>
</dbReference>
<accession>A0AA43KBC6</accession>
<dbReference type="Gene3D" id="3.40.50.2000">
    <property type="entry name" value="Glycogen Phosphorylase B"/>
    <property type="match status" value="2"/>
</dbReference>
<reference evidence="2 3" key="1">
    <citation type="journal article" date="2023" name="J. Phycol.">
        <title>Chrysosporum ovalisporum is synonymous with the true-branching cyanobacterium Umezakia natans (Nostocales/Aphanizomenonaceae).</title>
        <authorList>
            <person name="McGregor G.B."/>
            <person name="Sendall B.C."/>
            <person name="Niiyama Y."/>
            <person name="Tuji A."/>
            <person name="Willis A."/>
        </authorList>
    </citation>
    <scope>NUCLEOTIDE SEQUENCE [LARGE SCALE GENOMIC DNA]</scope>
    <source>
        <strain evidence="2 3">ANA360D</strain>
    </source>
</reference>
<dbReference type="AlphaFoldDB" id="A0AA43KBC6"/>
<dbReference type="InterPro" id="IPR001296">
    <property type="entry name" value="Glyco_trans_1"/>
</dbReference>
<feature type="domain" description="Glycosyl transferase family 1" evidence="1">
    <location>
        <begin position="187"/>
        <end position="329"/>
    </location>
</feature>
<evidence type="ECO:0000313" key="2">
    <source>
        <dbReference type="EMBL" id="MDH6059790.1"/>
    </source>
</evidence>
<dbReference type="SUPFAM" id="SSF53756">
    <property type="entry name" value="UDP-Glycosyltransferase/glycogen phosphorylase"/>
    <property type="match status" value="1"/>
</dbReference>
<proteinExistence type="predicted"/>
<keyword evidence="3" id="KW-1185">Reference proteome</keyword>
<protein>
    <submittedName>
        <fullName evidence="2">Glycosyltransferase family 4 protein</fullName>
    </submittedName>
</protein>
<gene>
    <name evidence="2" type="ORF">NWP17_04950</name>
</gene>
<evidence type="ECO:0000259" key="1">
    <source>
        <dbReference type="Pfam" id="PF00534"/>
    </source>
</evidence>
<dbReference type="PANTHER" id="PTHR12526">
    <property type="entry name" value="GLYCOSYLTRANSFERASE"/>
    <property type="match status" value="1"/>
</dbReference>
<dbReference type="Proteomes" id="UP001159387">
    <property type="component" value="Unassembled WGS sequence"/>
</dbReference>
<evidence type="ECO:0000313" key="3">
    <source>
        <dbReference type="Proteomes" id="UP001159387"/>
    </source>
</evidence>
<dbReference type="RefSeq" id="WP_280653800.1">
    <property type="nucleotide sequence ID" value="NZ_JANQDH010000033.1"/>
</dbReference>
<dbReference type="Pfam" id="PF00534">
    <property type="entry name" value="Glycos_transf_1"/>
    <property type="match status" value="1"/>
</dbReference>
<dbReference type="EMBL" id="JANQDH010000033">
    <property type="protein sequence ID" value="MDH6059790.1"/>
    <property type="molecule type" value="Genomic_DNA"/>
</dbReference>